<evidence type="ECO:0000313" key="8">
    <source>
        <dbReference type="EMBL" id="KAK3056441.1"/>
    </source>
</evidence>
<keyword evidence="9" id="KW-1185">Reference proteome</keyword>
<dbReference type="GO" id="GO:0031083">
    <property type="term" value="C:BLOC-1 complex"/>
    <property type="evidence" value="ECO:0007669"/>
    <property type="project" value="InterPro"/>
</dbReference>
<evidence type="ECO:0000256" key="2">
    <source>
        <dbReference type="ARBA" id="ARBA00004496"/>
    </source>
</evidence>
<evidence type="ECO:0000256" key="4">
    <source>
        <dbReference type="ARBA" id="ARBA00014971"/>
    </source>
</evidence>
<dbReference type="Proteomes" id="UP001271007">
    <property type="component" value="Unassembled WGS sequence"/>
</dbReference>
<keyword evidence="5" id="KW-0963">Cytoplasm</keyword>
<organism evidence="8 9">
    <name type="scientific">Extremus antarcticus</name>
    <dbReference type="NCBI Taxonomy" id="702011"/>
    <lineage>
        <taxon>Eukaryota</taxon>
        <taxon>Fungi</taxon>
        <taxon>Dikarya</taxon>
        <taxon>Ascomycota</taxon>
        <taxon>Pezizomycotina</taxon>
        <taxon>Dothideomycetes</taxon>
        <taxon>Dothideomycetidae</taxon>
        <taxon>Mycosphaerellales</taxon>
        <taxon>Extremaceae</taxon>
        <taxon>Extremus</taxon>
    </lineage>
</organism>
<evidence type="ECO:0000256" key="1">
    <source>
        <dbReference type="ARBA" id="ARBA00003807"/>
    </source>
</evidence>
<evidence type="ECO:0000256" key="7">
    <source>
        <dbReference type="SAM" id="MobiDB-lite"/>
    </source>
</evidence>
<reference evidence="8" key="1">
    <citation type="submission" date="2023-04" db="EMBL/GenBank/DDBJ databases">
        <title>Black Yeasts Isolated from many extreme environments.</title>
        <authorList>
            <person name="Coleine C."/>
            <person name="Stajich J.E."/>
            <person name="Selbmann L."/>
        </authorList>
    </citation>
    <scope>NUCLEOTIDE SEQUENCE</scope>
    <source>
        <strain evidence="8">CCFEE 5312</strain>
    </source>
</reference>
<dbReference type="PANTHER" id="PTHR39145">
    <property type="entry name" value="BIOGENESIS OF LYSOSOME-RELATED ORGANELLES COMPLEX 1 SUBUNIT CNL1"/>
    <property type="match status" value="1"/>
</dbReference>
<feature type="compositionally biased region" description="Low complexity" evidence="7">
    <location>
        <begin position="10"/>
        <end position="22"/>
    </location>
</feature>
<dbReference type="GO" id="GO:0005737">
    <property type="term" value="C:cytoplasm"/>
    <property type="evidence" value="ECO:0007669"/>
    <property type="project" value="UniProtKB-SubCell"/>
</dbReference>
<dbReference type="GO" id="GO:0007032">
    <property type="term" value="P:endosome organization"/>
    <property type="evidence" value="ECO:0007669"/>
    <property type="project" value="TreeGrafter"/>
</dbReference>
<name>A0AAJ0GFC7_9PEZI</name>
<evidence type="ECO:0000313" key="9">
    <source>
        <dbReference type="Proteomes" id="UP001271007"/>
    </source>
</evidence>
<comment type="function">
    <text evidence="1">Component of the biogenesis of lysosome-related organelles complex-1 (BLOC-1), a complex that is involved in endosomal cargo sorting.</text>
</comment>
<proteinExistence type="inferred from homology"/>
<comment type="similarity">
    <text evidence="3">Belongs to the BLOC1S4 family.</text>
</comment>
<evidence type="ECO:0000256" key="6">
    <source>
        <dbReference type="ARBA" id="ARBA00029995"/>
    </source>
</evidence>
<comment type="caution">
    <text evidence="8">The sequence shown here is derived from an EMBL/GenBank/DDBJ whole genome shotgun (WGS) entry which is preliminary data.</text>
</comment>
<comment type="subcellular location">
    <subcellularLocation>
        <location evidence="2">Cytoplasm</location>
    </subcellularLocation>
</comment>
<dbReference type="InterPro" id="IPR034455">
    <property type="entry name" value="CNL1"/>
</dbReference>
<evidence type="ECO:0000256" key="5">
    <source>
        <dbReference type="ARBA" id="ARBA00022490"/>
    </source>
</evidence>
<evidence type="ECO:0000256" key="3">
    <source>
        <dbReference type="ARBA" id="ARBA00007289"/>
    </source>
</evidence>
<dbReference type="PANTHER" id="PTHR39145:SF1">
    <property type="entry name" value="BIOGENESIS OF LYSOSOME-RELATED ORGANELLES COMPLEX 1 SUBUNIT CNL1"/>
    <property type="match status" value="1"/>
</dbReference>
<dbReference type="EMBL" id="JAWDJX010000006">
    <property type="protein sequence ID" value="KAK3056441.1"/>
    <property type="molecule type" value="Genomic_DNA"/>
</dbReference>
<feature type="region of interest" description="Disordered" evidence="7">
    <location>
        <begin position="1"/>
        <end position="37"/>
    </location>
</feature>
<protein>
    <recommendedName>
        <fullName evidence="4">Biogenesis of lysosome-related organelles complex 1 subunit CNL1</fullName>
    </recommendedName>
    <alternativeName>
        <fullName evidence="6">CNO-like protein 1</fullName>
    </alternativeName>
</protein>
<sequence>MPPPHRHRPPSQQQQQQQQPQSAIPTSVPDDRLGLDPEDVATLRRLQQAAHAQVRSPAGSQASSQGRLLLDPGSLALLSRHFDLVMQAIAQRLDQLNHQTEIATQAQTDRAGNALKVADAEIARFRLMMQQIDQLEMEFEKIQRIRDIVRSWKARVEEMERRLG</sequence>
<dbReference type="AlphaFoldDB" id="A0AAJ0GFC7"/>
<accession>A0AAJ0GFC7</accession>
<gene>
    <name evidence="8" type="ORF">LTR09_002948</name>
</gene>